<dbReference type="RefSeq" id="WP_114339445.1">
    <property type="nucleotide sequence ID" value="NZ_QPID01000011.1"/>
</dbReference>
<keyword evidence="1" id="KW-0472">Membrane</keyword>
<feature type="transmembrane region" description="Helical" evidence="1">
    <location>
        <begin position="1629"/>
        <end position="1651"/>
    </location>
</feature>
<gene>
    <name evidence="2" type="ORF">DU002_16045</name>
</gene>
<evidence type="ECO:0000313" key="2">
    <source>
        <dbReference type="EMBL" id="RCU45232.1"/>
    </source>
</evidence>
<feature type="transmembrane region" description="Helical" evidence="1">
    <location>
        <begin position="1248"/>
        <end position="1271"/>
    </location>
</feature>
<evidence type="ECO:0000256" key="1">
    <source>
        <dbReference type="SAM" id="Phobius"/>
    </source>
</evidence>
<dbReference type="OrthoDB" id="7481928at2"/>
<name>A0A368N3X3_9GAMM</name>
<keyword evidence="1" id="KW-1133">Transmembrane helix</keyword>
<accession>A0A368N3X3</accession>
<keyword evidence="1" id="KW-0812">Transmembrane</keyword>
<sequence length="1658" mass="186180">MIVKVNRTTTALLFSLSLLLIGAPVAWLLYAKFQSNERYLQHRSFAVLHQTRTHLDNKFKALAGLFQRLPKASLCASSLSPEHIQQIKASSPAFKEELHSFILEGNAYIDGDFDDELAEVLGYELGIDAENDDFESLYNEVCPKPDSGVAADKVCALFNEYKAIPKPKYSDKTAYSDEGESRVEGDDALVHGINALGSWGCRIGVFADSKSMRASGAFETQLLLSEIQHELFSFLDEIISLAKTGAGDPRQELAPTSQRFVEQVDSIDLASEAFVADKKEQQRGDFLQRLKRNSLISSAEVYFSGQQNWFPLDSESSTAACKANADRPFVRFMGGARGFWMMRCLAQQNSSSATPFVDRNYFSFDTRELLKDTPSVSPFDLMMLVNIDGGVITTVKSSVEDVDASTSFNDSHFTHINDFLKSADDKSKRDWEEAIKPLYKALQSAASSSSTSSKSTLERLPVGAASSFDITIGEMPFRLYIMPYELPYPVISRGKLQQGYLLLTGLIPMEEARASKFSLSPSMAAATLGGVLLLLALWPILRFRFMGVNQAMGANEFRVALAGVALFAMTITLAITDLLVYSNSKAHVQRQLYEIAGQARTQVGDELTHKRQLLTQLWQKQSEQPVAVSDLPSADYGQQQLQCVQPLSGSETNYETVNCIPKQIEALPPLEHYFLLDPEGKQVGPFYSWYPFDLLDNERISLATREYFSALALDKGWRSPLGGHFYVEHIFSYSDGLRSTVTSIALPPNQFNAKVAVAEFHLENLLEPVLPFGYKLAMVENQTGRVLYHSQSELSLLENFLVATDHDRDLKLALSSQEDMTLRVNYQGKPHYLTTMSLNQYGIPWSVVVMYDHSLLQIINFNVLLMVLVSMLVLLLCLAAFLWVGKVFTPGLSWLWPNYYRRPVYPWLVGTAVLSLIQGGVFGFGVEHATVLTVLYCLVLLIFNWANLCLQVAHGPLTSAWRRYALIAIALVAALADIIVTVLVWQREEAFGLNAGVVIGAMALQVFIMAKQLQRFPPSLEPAPGWVSRAWAQRLYPLHGGLMLGLVVVLPTLILFQQISKHQIYLYSELSSIDIGQQFNQQLAKRHWLLETLYPKPSDGGLGTGDTPKVNSDGVSKHWLATHFFAQSKHAFFTEQSNGCGNGVFGLGCIKDQDSDGYYVRYARINSSKTVGHANEEKSFLVQDKGFYDYLISLTTPLSDFAARIGFRAAGRETGALSSIRYWTAKGLYRPLDAAEEPAFIIPLLPTALAMILESVWLMAFALLLIGWMLYRVFRSLAERCLGLLVPRVLSQNFPKRGLMRQVLEKATRVPGGVLMLWPGQRKLMRYRRWLGTEHGIHWLDLSDPDAELPMRYGDGGVTSPLPRLDGWEVVVCYNLETAAMDEKLRRNALSLLQQLLERRQSLDAMGFVVCCERSPLYRLIHSNAYTESLGTADNEVQQWAQMFSGLRKFYAWSPSHHGFGLMPTDNPKQYHYLLSRREAAVWPDLRLVHFEFKRWYQSHQPKHFEVEDLETWYIANAGSLYRRKWELCTRDEKVALYQLASGSFINCHNLEVIEHLERGGYIVRDPRLRICNRSFARFVLAAERSEVMEIWLQEASVSQWNVIRIPLLTLIVVAVGAMLYLFNTEMESMAAALAAAPAILAILARGMAFVRGSPPND</sequence>
<comment type="caution">
    <text evidence="2">The sequence shown here is derived from an EMBL/GenBank/DDBJ whole genome shotgun (WGS) entry which is preliminary data.</text>
</comment>
<feature type="transmembrane region" description="Helical" evidence="1">
    <location>
        <begin position="931"/>
        <end position="952"/>
    </location>
</feature>
<proteinExistence type="predicted"/>
<feature type="transmembrane region" description="Helical" evidence="1">
    <location>
        <begin position="519"/>
        <end position="538"/>
    </location>
</feature>
<dbReference type="EMBL" id="QPID01000011">
    <property type="protein sequence ID" value="RCU45232.1"/>
    <property type="molecule type" value="Genomic_DNA"/>
</dbReference>
<dbReference type="Proteomes" id="UP000252558">
    <property type="component" value="Unassembled WGS sequence"/>
</dbReference>
<feature type="transmembrane region" description="Helical" evidence="1">
    <location>
        <begin position="863"/>
        <end position="884"/>
    </location>
</feature>
<feature type="transmembrane region" description="Helical" evidence="1">
    <location>
        <begin position="1035"/>
        <end position="1056"/>
    </location>
</feature>
<keyword evidence="3" id="KW-1185">Reference proteome</keyword>
<feature type="transmembrane region" description="Helical" evidence="1">
    <location>
        <begin position="904"/>
        <end position="925"/>
    </location>
</feature>
<evidence type="ECO:0000313" key="3">
    <source>
        <dbReference type="Proteomes" id="UP000252558"/>
    </source>
</evidence>
<protein>
    <recommendedName>
        <fullName evidence="4">Cache domain-containing protein</fullName>
    </recommendedName>
</protein>
<evidence type="ECO:0008006" key="4">
    <source>
        <dbReference type="Google" id="ProtNLM"/>
    </source>
</evidence>
<feature type="transmembrane region" description="Helical" evidence="1">
    <location>
        <begin position="559"/>
        <end position="581"/>
    </location>
</feature>
<feature type="transmembrane region" description="Helical" evidence="1">
    <location>
        <begin position="964"/>
        <end position="985"/>
    </location>
</feature>
<reference evidence="2 3" key="1">
    <citation type="submission" date="2018-07" db="EMBL/GenBank/DDBJ databases">
        <title>Corallincola holothuriorum sp. nov., a new facultative anaerobe isolated from sea cucumber Apostichopus japonicus.</title>
        <authorList>
            <person name="Xia H."/>
        </authorList>
    </citation>
    <scope>NUCLEOTIDE SEQUENCE [LARGE SCALE GENOMIC DNA]</scope>
    <source>
        <strain evidence="2 3">C4</strain>
    </source>
</reference>
<feature type="transmembrane region" description="Helical" evidence="1">
    <location>
        <begin position="1603"/>
        <end position="1623"/>
    </location>
</feature>
<organism evidence="2 3">
    <name type="scientific">Corallincola holothuriorum</name>
    <dbReference type="NCBI Taxonomy" id="2282215"/>
    <lineage>
        <taxon>Bacteria</taxon>
        <taxon>Pseudomonadati</taxon>
        <taxon>Pseudomonadota</taxon>
        <taxon>Gammaproteobacteria</taxon>
        <taxon>Alteromonadales</taxon>
        <taxon>Psychromonadaceae</taxon>
        <taxon>Corallincola</taxon>
    </lineage>
</organism>
<feature type="transmembrane region" description="Helical" evidence="1">
    <location>
        <begin position="991"/>
        <end position="1010"/>
    </location>
</feature>